<feature type="compositionally biased region" description="Low complexity" evidence="1">
    <location>
        <begin position="450"/>
        <end position="466"/>
    </location>
</feature>
<dbReference type="AlphaFoldDB" id="A0A542ZTZ0"/>
<feature type="transmembrane region" description="Helical" evidence="2">
    <location>
        <begin position="276"/>
        <end position="297"/>
    </location>
</feature>
<evidence type="ECO:0000256" key="2">
    <source>
        <dbReference type="SAM" id="Phobius"/>
    </source>
</evidence>
<feature type="transmembrane region" description="Helical" evidence="2">
    <location>
        <begin position="334"/>
        <end position="355"/>
    </location>
</feature>
<dbReference type="RefSeq" id="WP_246045950.1">
    <property type="nucleotide sequence ID" value="NZ_BAAASV010000002.1"/>
</dbReference>
<gene>
    <name evidence="3" type="ORF">FB461_0263</name>
</gene>
<feature type="compositionally biased region" description="Basic and acidic residues" evidence="1">
    <location>
        <begin position="400"/>
        <end position="417"/>
    </location>
</feature>
<protein>
    <submittedName>
        <fullName evidence="3">Putative membrane protein</fullName>
    </submittedName>
</protein>
<feature type="transmembrane region" description="Helical" evidence="2">
    <location>
        <begin position="20"/>
        <end position="40"/>
    </location>
</feature>
<comment type="caution">
    <text evidence="3">The sequence shown here is derived from an EMBL/GenBank/DDBJ whole genome shotgun (WGS) entry which is preliminary data.</text>
</comment>
<feature type="region of interest" description="Disordered" evidence="1">
    <location>
        <begin position="398"/>
        <end position="472"/>
    </location>
</feature>
<evidence type="ECO:0000313" key="4">
    <source>
        <dbReference type="Proteomes" id="UP000315389"/>
    </source>
</evidence>
<keyword evidence="2" id="KW-1133">Transmembrane helix</keyword>
<dbReference type="InterPro" id="IPR012507">
    <property type="entry name" value="YibE_F"/>
</dbReference>
<reference evidence="3 4" key="1">
    <citation type="submission" date="2019-06" db="EMBL/GenBank/DDBJ databases">
        <title>Sequencing the genomes of 1000 actinobacteria strains.</title>
        <authorList>
            <person name="Klenk H.-P."/>
        </authorList>
    </citation>
    <scope>NUCLEOTIDE SEQUENCE [LARGE SCALE GENOMIC DNA]</scope>
    <source>
        <strain evidence="3 4">DSM 4813</strain>
    </source>
</reference>
<dbReference type="EMBL" id="VFOS01000001">
    <property type="protein sequence ID" value="TQL63787.1"/>
    <property type="molecule type" value="Genomic_DNA"/>
</dbReference>
<evidence type="ECO:0000313" key="3">
    <source>
        <dbReference type="EMBL" id="TQL63787.1"/>
    </source>
</evidence>
<proteinExistence type="predicted"/>
<feature type="transmembrane region" description="Helical" evidence="2">
    <location>
        <begin position="232"/>
        <end position="251"/>
    </location>
</feature>
<feature type="transmembrane region" description="Helical" evidence="2">
    <location>
        <begin position="204"/>
        <end position="225"/>
    </location>
</feature>
<keyword evidence="2" id="KW-0472">Membrane</keyword>
<feature type="transmembrane region" description="Helical" evidence="2">
    <location>
        <begin position="375"/>
        <end position="397"/>
    </location>
</feature>
<dbReference type="PANTHER" id="PTHR41771">
    <property type="entry name" value="MEMBRANE PROTEIN-RELATED"/>
    <property type="match status" value="1"/>
</dbReference>
<accession>A0A542ZTZ0</accession>
<feature type="transmembrane region" description="Helical" evidence="2">
    <location>
        <begin position="178"/>
        <end position="198"/>
    </location>
</feature>
<dbReference type="Proteomes" id="UP000315389">
    <property type="component" value="Unassembled WGS sequence"/>
</dbReference>
<keyword evidence="2" id="KW-0812">Transmembrane</keyword>
<dbReference type="PANTHER" id="PTHR41771:SF1">
    <property type="entry name" value="MEMBRANE PROTEIN"/>
    <property type="match status" value="1"/>
</dbReference>
<feature type="transmembrane region" description="Helical" evidence="2">
    <location>
        <begin position="153"/>
        <end position="171"/>
    </location>
</feature>
<dbReference type="Pfam" id="PF07907">
    <property type="entry name" value="YibE_F"/>
    <property type="match status" value="1"/>
</dbReference>
<name>A0A542ZTZ0_RARFA</name>
<evidence type="ECO:0000256" key="1">
    <source>
        <dbReference type="SAM" id="MobiDB-lite"/>
    </source>
</evidence>
<keyword evidence="4" id="KW-1185">Reference proteome</keyword>
<organism evidence="3 4">
    <name type="scientific">Rarobacter faecitabidus</name>
    <dbReference type="NCBI Taxonomy" id="13243"/>
    <lineage>
        <taxon>Bacteria</taxon>
        <taxon>Bacillati</taxon>
        <taxon>Actinomycetota</taxon>
        <taxon>Actinomycetes</taxon>
        <taxon>Micrococcales</taxon>
        <taxon>Rarobacteraceae</taxon>
        <taxon>Rarobacter</taxon>
    </lineage>
</organism>
<sequence length="472" mass="48815">MSAAHAHAHAASTGRGSIRIILAVLIPVVLATVVGMAALWPDSDKLPDPLPVTDPNATILHAEIVGVDPVEDAVITIRVTGIPNEARARLTANGDPIPEVGDEATVHLPYEEVAAGVKVGAQIRVVYLPYAIGVDDGSGEDASPYIFMDYERSAPILALAILYAVLVFLVARWRGVSAFVGLLLSVGVLGYFTIPALLAGGPPMPIALVSAVAIMFVSLYVAHGVSVRTSTALLGTIAGLSLTTGIAMWATNAAQLSGMTSEEAISLPLYVPNLDLRGLVMCGIVLAGLGVLNDVTVTQASAVWEMRELAPHASRLTIMRGALRVGRDHIASTVYTIVFAYLGASLPLFMLILMQQQAIGTALTSGAVAEEVVRTLVSSIGLVLAIPITTAIAAAMAPGARDDGTPGEIERGRHAPTAEETGSQAPSRFPRHAIHDAAVSADYLDEPEEASPSPGSSDDSDSSGPSSPSPAS</sequence>